<feature type="zinc finger region" description="C3H1-type" evidence="1">
    <location>
        <begin position="60"/>
        <end position="89"/>
    </location>
</feature>
<dbReference type="KEGG" id="olu:OSTLU_16190"/>
<dbReference type="PROSITE" id="PS50103">
    <property type="entry name" value="ZF_C3H1"/>
    <property type="match status" value="2"/>
</dbReference>
<dbReference type="eggNOG" id="ENOG502SA0J">
    <property type="taxonomic scope" value="Eukaryota"/>
</dbReference>
<protein>
    <recommendedName>
        <fullName evidence="2">C3H1-type domain-containing protein</fullName>
    </recommendedName>
</protein>
<gene>
    <name evidence="3" type="ORF">OSTLU_16190</name>
</gene>
<dbReference type="AlphaFoldDB" id="A4S0E0"/>
<evidence type="ECO:0000313" key="4">
    <source>
        <dbReference type="Proteomes" id="UP000001568"/>
    </source>
</evidence>
<proteinExistence type="predicted"/>
<dbReference type="GO" id="GO:0032259">
    <property type="term" value="P:methylation"/>
    <property type="evidence" value="ECO:0007669"/>
    <property type="project" value="InterPro"/>
</dbReference>
<organism evidence="3 4">
    <name type="scientific">Ostreococcus lucimarinus (strain CCE9901)</name>
    <dbReference type="NCBI Taxonomy" id="436017"/>
    <lineage>
        <taxon>Eukaryota</taxon>
        <taxon>Viridiplantae</taxon>
        <taxon>Chlorophyta</taxon>
        <taxon>Mamiellophyceae</taxon>
        <taxon>Mamiellales</taxon>
        <taxon>Bathycoccaceae</taxon>
        <taxon>Ostreococcus</taxon>
    </lineage>
</organism>
<sequence length="514" mass="57977">MSRPCDDARYVDAAIAGIRPPAGKPRTPRASDGRELCKLFMLRDKSCDFPNCQRAHLDVPSRPRCETFEKYGFCDRGDARDCWLRHEPCEAWEMDVCLMVDMEMAARHVERARRILGPRAVVKAGRIKLSRHTDALICIKSDALGAAGAMRALYREEPYGMAKTKRTFVFPREGGWSRTFEGLEWDDEAIRAMDAWLEKCIDACVEESGATREKPVYARVRAAPRWLEGRLHDAMDRIIDARGDTLACKPLGGGITTRDCTHCIDAVNLWDRAYVGVWKTSGIYETMEVTGSAPTQVLPEIDAPQLPPAGEASMDDLAFYFPLKLQDYRVEVKPLCRAYFKLHEALLRGRVPIEGDWNCVDIGAAPGGWTQVLSERLTTGCVWAIDPAEITLNPFPTTMTHLRVLAEDAVETVREGLQSTASGELRLVVCDANMHPEACLRIALDFSTKFSSMKESWLVMSTKNFCKRRENWLKVIDTCIEQCRDAGYDDVFVEHLFSNCSEEKTLFARRKGKD</sequence>
<dbReference type="Proteomes" id="UP000001568">
    <property type="component" value="Chromosome 7"/>
</dbReference>
<dbReference type="HOGENOM" id="CLU_530412_0_0_1"/>
<dbReference type="InterPro" id="IPR000571">
    <property type="entry name" value="Znf_CCCH"/>
</dbReference>
<dbReference type="GO" id="GO:0008270">
    <property type="term" value="F:zinc ion binding"/>
    <property type="evidence" value="ECO:0007669"/>
    <property type="project" value="UniProtKB-KW"/>
</dbReference>
<dbReference type="OMA" id="VCDANMH"/>
<evidence type="ECO:0000256" key="1">
    <source>
        <dbReference type="PROSITE-ProRule" id="PRU00723"/>
    </source>
</evidence>
<dbReference type="Pfam" id="PF01728">
    <property type="entry name" value="FtsJ"/>
    <property type="match status" value="1"/>
</dbReference>
<dbReference type="OrthoDB" id="497300at2759"/>
<dbReference type="InterPro" id="IPR002877">
    <property type="entry name" value="RNA_MeTrfase_FtsJ_dom"/>
</dbReference>
<feature type="zinc finger region" description="C3H1-type" evidence="1">
    <location>
        <begin position="31"/>
        <end position="59"/>
    </location>
</feature>
<keyword evidence="1" id="KW-0863">Zinc-finger</keyword>
<dbReference type="GO" id="GO:0008168">
    <property type="term" value="F:methyltransferase activity"/>
    <property type="evidence" value="ECO:0007669"/>
    <property type="project" value="InterPro"/>
</dbReference>
<feature type="domain" description="C3H1-type" evidence="2">
    <location>
        <begin position="60"/>
        <end position="89"/>
    </location>
</feature>
<evidence type="ECO:0000259" key="2">
    <source>
        <dbReference type="PROSITE" id="PS50103"/>
    </source>
</evidence>
<dbReference type="GeneID" id="5002897"/>
<reference evidence="3 4" key="1">
    <citation type="journal article" date="2007" name="Proc. Natl. Acad. Sci. U.S.A.">
        <title>The tiny eukaryote Ostreococcus provides genomic insights into the paradox of plankton speciation.</title>
        <authorList>
            <person name="Palenik B."/>
            <person name="Grimwood J."/>
            <person name="Aerts A."/>
            <person name="Rouze P."/>
            <person name="Salamov A."/>
            <person name="Putnam N."/>
            <person name="Dupont C."/>
            <person name="Jorgensen R."/>
            <person name="Derelle E."/>
            <person name="Rombauts S."/>
            <person name="Zhou K."/>
            <person name="Otillar R."/>
            <person name="Merchant S.S."/>
            <person name="Podell S."/>
            <person name="Gaasterland T."/>
            <person name="Napoli C."/>
            <person name="Gendler K."/>
            <person name="Manuell A."/>
            <person name="Tai V."/>
            <person name="Vallon O."/>
            <person name="Piganeau G."/>
            <person name="Jancek S."/>
            <person name="Heijde M."/>
            <person name="Jabbari K."/>
            <person name="Bowler C."/>
            <person name="Lohr M."/>
            <person name="Robbens S."/>
            <person name="Werner G."/>
            <person name="Dubchak I."/>
            <person name="Pazour G.J."/>
            <person name="Ren Q."/>
            <person name="Paulsen I."/>
            <person name="Delwiche C."/>
            <person name="Schmutz J."/>
            <person name="Rokhsar D."/>
            <person name="Van de Peer Y."/>
            <person name="Moreau H."/>
            <person name="Grigoriev I.V."/>
        </authorList>
    </citation>
    <scope>NUCLEOTIDE SEQUENCE [LARGE SCALE GENOMIC DNA]</scope>
    <source>
        <strain evidence="3 4">CCE9901</strain>
    </source>
</reference>
<keyword evidence="1" id="KW-0862">Zinc</keyword>
<dbReference type="InterPro" id="IPR029063">
    <property type="entry name" value="SAM-dependent_MTases_sf"/>
</dbReference>
<accession>A4S0E0</accession>
<feature type="domain" description="C3H1-type" evidence="2">
    <location>
        <begin position="31"/>
        <end position="59"/>
    </location>
</feature>
<evidence type="ECO:0000313" key="3">
    <source>
        <dbReference type="EMBL" id="ABO97249.1"/>
    </source>
</evidence>
<dbReference type="Gene3D" id="3.40.50.150">
    <property type="entry name" value="Vaccinia Virus protein VP39"/>
    <property type="match status" value="1"/>
</dbReference>
<keyword evidence="1" id="KW-0479">Metal-binding</keyword>
<dbReference type="Gramene" id="ABO97249">
    <property type="protein sequence ID" value="ABO97249"/>
    <property type="gene ID" value="OSTLU_16190"/>
</dbReference>
<keyword evidence="4" id="KW-1185">Reference proteome</keyword>
<name>A4S0E0_OSTLU</name>
<dbReference type="SUPFAM" id="SSF53335">
    <property type="entry name" value="S-adenosyl-L-methionine-dependent methyltransferases"/>
    <property type="match status" value="1"/>
</dbReference>
<dbReference type="RefSeq" id="XP_001418956.1">
    <property type="nucleotide sequence ID" value="XM_001418919.1"/>
</dbReference>
<dbReference type="EMBL" id="CP000587">
    <property type="protein sequence ID" value="ABO97249.1"/>
    <property type="molecule type" value="Genomic_DNA"/>
</dbReference>